<evidence type="ECO:0000256" key="6">
    <source>
        <dbReference type="PROSITE-ProRule" id="PRU00182"/>
    </source>
</evidence>
<protein>
    <recommendedName>
        <fullName evidence="7">Pseudouridine synthase</fullName>
        <ecNumber evidence="7">5.4.99.-</ecNumber>
    </recommendedName>
</protein>
<comment type="catalytic activity">
    <reaction evidence="4">
        <text>uridine(2605) in 23S rRNA = pseudouridine(2605) in 23S rRNA</text>
        <dbReference type="Rhea" id="RHEA:42520"/>
        <dbReference type="Rhea" id="RHEA-COMP:10095"/>
        <dbReference type="Rhea" id="RHEA-COMP:10096"/>
        <dbReference type="ChEBI" id="CHEBI:65314"/>
        <dbReference type="ChEBI" id="CHEBI:65315"/>
        <dbReference type="EC" id="5.4.99.22"/>
    </reaction>
</comment>
<dbReference type="InterPro" id="IPR002942">
    <property type="entry name" value="S4_RNA-bd"/>
</dbReference>
<dbReference type="PANTHER" id="PTHR47683:SF3">
    <property type="entry name" value="RIBOSOMAL LARGE SUBUNIT PSEUDOURIDINE SYNTHASE B"/>
    <property type="match status" value="1"/>
</dbReference>
<dbReference type="EC" id="5.4.99.-" evidence="7"/>
<comment type="similarity">
    <text evidence="1 7">Belongs to the pseudouridine synthase RsuA family.</text>
</comment>
<dbReference type="InterPro" id="IPR018496">
    <property type="entry name" value="PsdUridine_synth_RsuA/RluB_CS"/>
</dbReference>
<dbReference type="PROSITE" id="PS50889">
    <property type="entry name" value="S4"/>
    <property type="match status" value="1"/>
</dbReference>
<evidence type="ECO:0000256" key="7">
    <source>
        <dbReference type="RuleBase" id="RU003887"/>
    </source>
</evidence>
<dbReference type="Gene3D" id="3.30.70.1560">
    <property type="entry name" value="Alpha-L RNA-binding motif"/>
    <property type="match status" value="1"/>
</dbReference>
<keyword evidence="3 7" id="KW-0413">Isomerase</keyword>
<gene>
    <name evidence="9" type="ORF">ATN01_01400</name>
</gene>
<dbReference type="Gene3D" id="3.10.290.10">
    <property type="entry name" value="RNA-binding S4 domain"/>
    <property type="match status" value="1"/>
</dbReference>
<dbReference type="CDD" id="cd00165">
    <property type="entry name" value="S4"/>
    <property type="match status" value="1"/>
</dbReference>
<dbReference type="Pfam" id="PF01479">
    <property type="entry name" value="S4"/>
    <property type="match status" value="1"/>
</dbReference>
<dbReference type="InterPro" id="IPR050343">
    <property type="entry name" value="RsuA_PseudoU_synthase"/>
</dbReference>
<reference evidence="9 10" key="1">
    <citation type="submission" date="2015-11" db="EMBL/GenBank/DDBJ databases">
        <title>The complete genome of Buchnera aphidicola from Diuraphis noxia biotype SAM.</title>
        <authorList>
            <person name="Burger N.F.V."/>
            <person name="Oberholster A.-M."/>
        </authorList>
    </citation>
    <scope>NUCLEOTIDE SEQUENCE [LARGE SCALE GENOMIC DNA]</scope>
    <source>
        <strain evidence="9">SAM</strain>
    </source>
</reference>
<evidence type="ECO:0000256" key="2">
    <source>
        <dbReference type="ARBA" id="ARBA00022884"/>
    </source>
</evidence>
<comment type="function">
    <text evidence="5">Responsible for synthesis of pseudouridine from uracil-2605 in 23S ribosomal RNA.</text>
</comment>
<accession>A0A1B2H8S3</accession>
<dbReference type="NCBIfam" id="TIGR00093">
    <property type="entry name" value="pseudouridine synthase"/>
    <property type="match status" value="1"/>
</dbReference>
<evidence type="ECO:0000259" key="8">
    <source>
        <dbReference type="SMART" id="SM00363"/>
    </source>
</evidence>
<sequence length="248" mass="29209">MNEKIQKILSRFGCHSRRKIEQIIKSGNILINDKKVFIGQRLEVKNIHKIMIEGKLISIPKKKINTELLIYNKPEGEICTRHDVKNRSTIFDRLPILKTGKWINIGRLDINTRGLLLFTNNGNLANQLMHPRNRIEREYYIRVFGKINKNTMNILKNGVRIKDGYASFKEIKSINMKKRSKNQWFKGVICEGRNREIRLMWKEMKCQVSRLIRIRYGNVILPSTLQSGKFSKLNTRLINKLYTLISEK</sequence>
<dbReference type="AlphaFoldDB" id="A0A1B2H8S3"/>
<evidence type="ECO:0000256" key="3">
    <source>
        <dbReference type="ARBA" id="ARBA00023235"/>
    </source>
</evidence>
<dbReference type="PROSITE" id="PS01149">
    <property type="entry name" value="PSI_RSU"/>
    <property type="match status" value="1"/>
</dbReference>
<dbReference type="GO" id="GO:0000455">
    <property type="term" value="P:enzyme-directed rRNA pseudouridine synthesis"/>
    <property type="evidence" value="ECO:0007669"/>
    <property type="project" value="UniProtKB-ARBA"/>
</dbReference>
<dbReference type="EMBL" id="CP013259">
    <property type="protein sequence ID" value="ANZ22496.1"/>
    <property type="molecule type" value="Genomic_DNA"/>
</dbReference>
<evidence type="ECO:0000256" key="4">
    <source>
        <dbReference type="ARBA" id="ARBA00036944"/>
    </source>
</evidence>
<feature type="domain" description="RNA-binding S4" evidence="8">
    <location>
        <begin position="3"/>
        <end position="65"/>
    </location>
</feature>
<evidence type="ECO:0000313" key="10">
    <source>
        <dbReference type="Proteomes" id="UP000093070"/>
    </source>
</evidence>
<dbReference type="Gene3D" id="3.30.70.580">
    <property type="entry name" value="Pseudouridine synthase I, catalytic domain, N-terminal subdomain"/>
    <property type="match status" value="1"/>
</dbReference>
<dbReference type="SUPFAM" id="SSF55120">
    <property type="entry name" value="Pseudouridine synthase"/>
    <property type="match status" value="1"/>
</dbReference>
<dbReference type="InterPro" id="IPR020103">
    <property type="entry name" value="PsdUridine_synth_cat_dom_sf"/>
</dbReference>
<dbReference type="InterPro" id="IPR000748">
    <property type="entry name" value="PsdUridine_synth_RsuA/RluB/E/F"/>
</dbReference>
<dbReference type="GO" id="GO:0003723">
    <property type="term" value="F:RNA binding"/>
    <property type="evidence" value="ECO:0007669"/>
    <property type="project" value="UniProtKB-KW"/>
</dbReference>
<dbReference type="InterPro" id="IPR042092">
    <property type="entry name" value="PsdUridine_s_RsuA/RluB/E/F_cat"/>
</dbReference>
<dbReference type="STRING" id="118101.ATN01_01400"/>
<evidence type="ECO:0000313" key="9">
    <source>
        <dbReference type="EMBL" id="ANZ22496.1"/>
    </source>
</evidence>
<evidence type="ECO:0000256" key="5">
    <source>
        <dbReference type="ARBA" id="ARBA00037383"/>
    </source>
</evidence>
<dbReference type="PATRIC" id="fig|118101.4.peg.277"/>
<dbReference type="Pfam" id="PF00849">
    <property type="entry name" value="PseudoU_synth_2"/>
    <property type="match status" value="1"/>
</dbReference>
<dbReference type="PANTHER" id="PTHR47683">
    <property type="entry name" value="PSEUDOURIDINE SYNTHASE FAMILY PROTEIN-RELATED"/>
    <property type="match status" value="1"/>
</dbReference>
<organism evidence="9 10">
    <name type="scientific">Buchnera aphidicola subsp. Diuraphis noxia</name>
    <dbReference type="NCBI Taxonomy" id="118101"/>
    <lineage>
        <taxon>Bacteria</taxon>
        <taxon>Pseudomonadati</taxon>
        <taxon>Pseudomonadota</taxon>
        <taxon>Gammaproteobacteria</taxon>
        <taxon>Enterobacterales</taxon>
        <taxon>Erwiniaceae</taxon>
        <taxon>Buchnera</taxon>
    </lineage>
</organism>
<dbReference type="InterPro" id="IPR036986">
    <property type="entry name" value="S4_RNA-bd_sf"/>
</dbReference>
<dbReference type="InterPro" id="IPR006145">
    <property type="entry name" value="PsdUridine_synth_RsuA/RluA"/>
</dbReference>
<dbReference type="SMART" id="SM00363">
    <property type="entry name" value="S4"/>
    <property type="match status" value="1"/>
</dbReference>
<keyword evidence="2 6" id="KW-0694">RNA-binding</keyword>
<dbReference type="SUPFAM" id="SSF55174">
    <property type="entry name" value="Alpha-L RNA-binding motif"/>
    <property type="match status" value="1"/>
</dbReference>
<dbReference type="Proteomes" id="UP000093070">
    <property type="component" value="Chromosome"/>
</dbReference>
<proteinExistence type="inferred from homology"/>
<name>A0A1B2H8S3_BUCDN</name>
<evidence type="ECO:0000256" key="1">
    <source>
        <dbReference type="ARBA" id="ARBA00008348"/>
    </source>
</evidence>
<dbReference type="RefSeq" id="WP_075433317.1">
    <property type="nucleotide sequence ID" value="NZ_CP013259.1"/>
</dbReference>
<dbReference type="OrthoDB" id="9807213at2"/>
<dbReference type="GO" id="GO:0160139">
    <property type="term" value="F:23S rRNA pseudouridine(2605) synthase activity"/>
    <property type="evidence" value="ECO:0007669"/>
    <property type="project" value="UniProtKB-EC"/>
</dbReference>
<dbReference type="InterPro" id="IPR020094">
    <property type="entry name" value="TruA/RsuA/RluB/E/F_N"/>
</dbReference>